<feature type="transmembrane region" description="Helical" evidence="9">
    <location>
        <begin position="109"/>
        <end position="131"/>
    </location>
</feature>
<keyword evidence="5 9" id="KW-1003">Cell membrane</keyword>
<keyword evidence="4 9" id="KW-0813">Transport</keyword>
<organism evidence="10 11">
    <name type="scientific">Clostridium paridis</name>
    <dbReference type="NCBI Taxonomy" id="2803863"/>
    <lineage>
        <taxon>Bacteria</taxon>
        <taxon>Bacillati</taxon>
        <taxon>Bacillota</taxon>
        <taxon>Clostridia</taxon>
        <taxon>Eubacteriales</taxon>
        <taxon>Clostridiaceae</taxon>
        <taxon>Clostridium</taxon>
    </lineage>
</organism>
<comment type="caution">
    <text evidence="10">The sequence shown here is derived from an EMBL/GenBank/DDBJ whole genome shotgun (WGS) entry which is preliminary data.</text>
</comment>
<evidence type="ECO:0000256" key="5">
    <source>
        <dbReference type="ARBA" id="ARBA00022475"/>
    </source>
</evidence>
<sequence length="269" mass="30248">MIKDITIGQYVPGDSFIHKLDPRTKILISVLFIASLFIINKFVGYILIVAFIAAAIINSKISPSFYFKGLRPVITLIVITALLNVFMIKGTSDTLIWGWKFLNIYEEGIQVAVFMTLRLIFLIIGTSILTLTTSPIELTDALERLLKPLKVVGISSHEIAMMMTIALRFIPTLIDETDKIMKAQKARGADFDGGNIFSKAKSLIPLLVPLFISSFRRADELANAMEARCYRGGNGRTRMKQLKYESRDAVAFFIIAVLIAFSFYVRFKF</sequence>
<evidence type="ECO:0000256" key="8">
    <source>
        <dbReference type="ARBA" id="ARBA00023136"/>
    </source>
</evidence>
<dbReference type="RefSeq" id="WP_202769345.1">
    <property type="nucleotide sequence ID" value="NZ_JAESWA010000028.1"/>
</dbReference>
<dbReference type="Proteomes" id="UP000623681">
    <property type="component" value="Unassembled WGS sequence"/>
</dbReference>
<dbReference type="AlphaFoldDB" id="A0A937K6H9"/>
<proteinExistence type="inferred from homology"/>
<keyword evidence="6 9" id="KW-0812">Transmembrane</keyword>
<feature type="transmembrane region" description="Helical" evidence="9">
    <location>
        <begin position="69"/>
        <end position="88"/>
    </location>
</feature>
<dbReference type="InterPro" id="IPR024919">
    <property type="entry name" value="EcfT"/>
</dbReference>
<evidence type="ECO:0000256" key="4">
    <source>
        <dbReference type="ARBA" id="ARBA00022448"/>
    </source>
</evidence>
<comment type="subcellular location">
    <subcellularLocation>
        <location evidence="1 9">Cell membrane</location>
        <topology evidence="1 9">Multi-pass membrane protein</topology>
    </subcellularLocation>
</comment>
<keyword evidence="11" id="KW-1185">Reference proteome</keyword>
<comment type="similarity">
    <text evidence="2 9">Belongs to the energy-coupling factor EcfT family.</text>
</comment>
<evidence type="ECO:0000256" key="7">
    <source>
        <dbReference type="ARBA" id="ARBA00022989"/>
    </source>
</evidence>
<dbReference type="PANTHER" id="PTHR34857">
    <property type="entry name" value="SLL0384 PROTEIN"/>
    <property type="match status" value="1"/>
</dbReference>
<feature type="transmembrane region" description="Helical" evidence="9">
    <location>
        <begin position="249"/>
        <end position="267"/>
    </location>
</feature>
<protein>
    <recommendedName>
        <fullName evidence="3 9">Energy-coupling factor transporter transmembrane protein EcfT</fullName>
        <shortName evidence="9">ECF transporter T component EcfT</shortName>
    </recommendedName>
</protein>
<dbReference type="CDD" id="cd16914">
    <property type="entry name" value="EcfT"/>
    <property type="match status" value="1"/>
</dbReference>
<dbReference type="Pfam" id="PF02361">
    <property type="entry name" value="CbiQ"/>
    <property type="match status" value="1"/>
</dbReference>
<comment type="function">
    <text evidence="9">Transmembrane (T) component of an energy-coupling factor (ECF) ABC-transporter complex. Unlike classic ABC transporters this ECF transporter provides the energy necessary to transport a number of different substrates.</text>
</comment>
<gene>
    <name evidence="9" type="primary">ecfT</name>
    <name evidence="10" type="ORF">JK634_19030</name>
</gene>
<comment type="subunit">
    <text evidence="9">Forms a stable energy-coupling factor (ECF) transporter complex composed of 2 membrane-embedded substrate-binding proteins (S component), 2 ATP-binding proteins (A component) and 2 transmembrane proteins (T component).</text>
</comment>
<dbReference type="GO" id="GO:0022857">
    <property type="term" value="F:transmembrane transporter activity"/>
    <property type="evidence" value="ECO:0007669"/>
    <property type="project" value="UniProtKB-UniRule"/>
</dbReference>
<dbReference type="InterPro" id="IPR051611">
    <property type="entry name" value="ECF_transporter_component"/>
</dbReference>
<accession>A0A937K6H9</accession>
<dbReference type="GO" id="GO:0005886">
    <property type="term" value="C:plasma membrane"/>
    <property type="evidence" value="ECO:0007669"/>
    <property type="project" value="UniProtKB-SubCell"/>
</dbReference>
<feature type="transmembrane region" description="Helical" evidence="9">
    <location>
        <begin position="26"/>
        <end position="57"/>
    </location>
</feature>
<evidence type="ECO:0000256" key="3">
    <source>
        <dbReference type="ARBA" id="ARBA00014042"/>
    </source>
</evidence>
<name>A0A937K6H9_9CLOT</name>
<evidence type="ECO:0000256" key="1">
    <source>
        <dbReference type="ARBA" id="ARBA00004651"/>
    </source>
</evidence>
<evidence type="ECO:0000313" key="11">
    <source>
        <dbReference type="Proteomes" id="UP000623681"/>
    </source>
</evidence>
<evidence type="ECO:0000256" key="9">
    <source>
        <dbReference type="HAMAP-Rule" id="MF_01461"/>
    </source>
</evidence>
<feature type="transmembrane region" description="Helical" evidence="9">
    <location>
        <begin position="151"/>
        <end position="174"/>
    </location>
</feature>
<dbReference type="HAMAP" id="MF_01461">
    <property type="entry name" value="EcfT"/>
    <property type="match status" value="1"/>
</dbReference>
<dbReference type="EMBL" id="JAESWA010000028">
    <property type="protein sequence ID" value="MBL4933883.1"/>
    <property type="molecule type" value="Genomic_DNA"/>
</dbReference>
<evidence type="ECO:0000256" key="2">
    <source>
        <dbReference type="ARBA" id="ARBA00005660"/>
    </source>
</evidence>
<dbReference type="InterPro" id="IPR003339">
    <property type="entry name" value="ABC/ECF_trnsptr_transmembrane"/>
</dbReference>
<dbReference type="PANTHER" id="PTHR34857:SF2">
    <property type="entry name" value="SLL0384 PROTEIN"/>
    <property type="match status" value="1"/>
</dbReference>
<reference evidence="10" key="1">
    <citation type="submission" date="2021-01" db="EMBL/GenBank/DDBJ databases">
        <title>Genome public.</title>
        <authorList>
            <person name="Liu C."/>
            <person name="Sun Q."/>
        </authorList>
    </citation>
    <scope>NUCLEOTIDE SEQUENCE</scope>
    <source>
        <strain evidence="10">YIM B02565</strain>
    </source>
</reference>
<evidence type="ECO:0000313" key="10">
    <source>
        <dbReference type="EMBL" id="MBL4933883.1"/>
    </source>
</evidence>
<evidence type="ECO:0000256" key="6">
    <source>
        <dbReference type="ARBA" id="ARBA00022692"/>
    </source>
</evidence>
<keyword evidence="8 9" id="KW-0472">Membrane</keyword>
<keyword evidence="7 9" id="KW-1133">Transmembrane helix</keyword>